<keyword evidence="4" id="KW-1185">Reference proteome</keyword>
<feature type="region of interest" description="Disordered" evidence="2">
    <location>
        <begin position="564"/>
        <end position="635"/>
    </location>
</feature>
<feature type="compositionally biased region" description="Low complexity" evidence="2">
    <location>
        <begin position="598"/>
        <end position="609"/>
    </location>
</feature>
<evidence type="ECO:0000256" key="2">
    <source>
        <dbReference type="SAM" id="MobiDB-lite"/>
    </source>
</evidence>
<keyword evidence="1" id="KW-0175">Coiled coil</keyword>
<organism evidence="3 4">
    <name type="scientific">Rhizopogon vesiculosus</name>
    <dbReference type="NCBI Taxonomy" id="180088"/>
    <lineage>
        <taxon>Eukaryota</taxon>
        <taxon>Fungi</taxon>
        <taxon>Dikarya</taxon>
        <taxon>Basidiomycota</taxon>
        <taxon>Agaricomycotina</taxon>
        <taxon>Agaricomycetes</taxon>
        <taxon>Agaricomycetidae</taxon>
        <taxon>Boletales</taxon>
        <taxon>Suillineae</taxon>
        <taxon>Rhizopogonaceae</taxon>
        <taxon>Rhizopogon</taxon>
    </lineage>
</organism>
<dbReference type="EMBL" id="LVVM01005376">
    <property type="protein sequence ID" value="OJA10792.1"/>
    <property type="molecule type" value="Genomic_DNA"/>
</dbReference>
<accession>A0A1J8QBU2</accession>
<feature type="compositionally biased region" description="Low complexity" evidence="2">
    <location>
        <begin position="378"/>
        <end position="390"/>
    </location>
</feature>
<feature type="compositionally biased region" description="Low complexity" evidence="2">
    <location>
        <begin position="471"/>
        <end position="482"/>
    </location>
</feature>
<feature type="coiled-coil region" evidence="1">
    <location>
        <begin position="288"/>
        <end position="333"/>
    </location>
</feature>
<name>A0A1J8QBU2_9AGAM</name>
<dbReference type="OrthoDB" id="3258416at2759"/>
<feature type="region of interest" description="Disordered" evidence="2">
    <location>
        <begin position="92"/>
        <end position="210"/>
    </location>
</feature>
<dbReference type="STRING" id="180088.A0A1J8QBU2"/>
<evidence type="ECO:0000313" key="4">
    <source>
        <dbReference type="Proteomes" id="UP000183567"/>
    </source>
</evidence>
<feature type="region of interest" description="Disordered" evidence="2">
    <location>
        <begin position="338"/>
        <end position="416"/>
    </location>
</feature>
<proteinExistence type="predicted"/>
<dbReference type="AlphaFoldDB" id="A0A1J8QBU2"/>
<feature type="compositionally biased region" description="Polar residues" evidence="2">
    <location>
        <begin position="183"/>
        <end position="210"/>
    </location>
</feature>
<evidence type="ECO:0000313" key="3">
    <source>
        <dbReference type="EMBL" id="OJA10792.1"/>
    </source>
</evidence>
<comment type="caution">
    <text evidence="3">The sequence shown here is derived from an EMBL/GenBank/DDBJ whole genome shotgun (WGS) entry which is preliminary data.</text>
</comment>
<feature type="compositionally biased region" description="Polar residues" evidence="2">
    <location>
        <begin position="483"/>
        <end position="492"/>
    </location>
</feature>
<sequence length="692" mass="73071">MPGREVLQAMKRADIQKLCKEYGVKANLKTETLIELLLDASQPQPSRSIPVQPPPRSTSIIIASQPGARLRGHSNGSVIVHDIDEEDEVVEGTEAKEQPEIQNPPTPIYSTPRTRKARDTQYKLGVGRPTIAGGSGARAVTKSGSVSRGSKRAKSTRNVKSSEETIVEELEPEPEQFLAPVKSSEQAGPSGNLSTSSTPLPAQTDGVTESLSSIPLQTQTDGMTESLPSIPLEVQTEGMTESLPSIPLQVQTEGMTESLPSIPLQVQTDDMSESLSSHVVEGVVAAALAPVQRELEAQKAQLSELADKVTGIIENFETRIRGLTAEIEYLRAQASGHGADTLVPRRQKVTPQRMLPPSTPKRVRSPVDSLSDPYSGKPESPAPSSDSSNPNGLLGGQELEMDHPNQTGSLLPGFCALGKRPRDSNASTTSTFFELGQEQGLSETEIMKRIARPAQKRVKIGSSDHTEDMGESSGPSSGAQGSQTNPGPSQPSARPGFSMFGVSSGRPDLVDLPPPTESLVDFFGPPSPPFMSAPGTSIAGEPNPFHFSFLPTSTPAQAVFPTTMGTFPRPEPPTSPSPANNVDRPGSRQGIFGHHRGSSGTTGRSVSGGPISGGQGGENSSTWIGGLQRQPSSNEVASGLGLTVLRTTATEEGTPVPPARRTMYGTELEDDTRFGDFGVEGVATGGFWSSGM</sequence>
<dbReference type="Proteomes" id="UP000183567">
    <property type="component" value="Unassembled WGS sequence"/>
</dbReference>
<reference evidence="3 4" key="1">
    <citation type="submission" date="2016-03" db="EMBL/GenBank/DDBJ databases">
        <title>Comparative genomics of the ectomycorrhizal sister species Rhizopogon vinicolor and Rhizopogon vesiculosus (Basidiomycota: Boletales) reveals a divergence of the mating type B locus.</title>
        <authorList>
            <person name="Mujic A.B."/>
            <person name="Kuo A."/>
            <person name="Tritt A."/>
            <person name="Lipzen A."/>
            <person name="Chen C."/>
            <person name="Johnson J."/>
            <person name="Sharma A."/>
            <person name="Barry K."/>
            <person name="Grigoriev I.V."/>
            <person name="Spatafora J.W."/>
        </authorList>
    </citation>
    <scope>NUCLEOTIDE SEQUENCE [LARGE SCALE GENOMIC DNA]</scope>
    <source>
        <strain evidence="3 4">AM-OR11-056</strain>
    </source>
</reference>
<feature type="region of interest" description="Disordered" evidence="2">
    <location>
        <begin position="452"/>
        <end position="513"/>
    </location>
</feature>
<protein>
    <submittedName>
        <fullName evidence="3">Uncharacterized protein</fullName>
    </submittedName>
</protein>
<feature type="compositionally biased region" description="Acidic residues" evidence="2">
    <location>
        <begin position="165"/>
        <end position="174"/>
    </location>
</feature>
<gene>
    <name evidence="3" type="ORF">AZE42_00299</name>
</gene>
<evidence type="ECO:0000256" key="1">
    <source>
        <dbReference type="SAM" id="Coils"/>
    </source>
</evidence>